<organism evidence="2 3">
    <name type="scientific">Candidatus Glassbacteria bacterium GWA2_58_10</name>
    <dbReference type="NCBI Taxonomy" id="1817865"/>
    <lineage>
        <taxon>Bacteria</taxon>
        <taxon>Candidatus Glassiibacteriota</taxon>
    </lineage>
</organism>
<dbReference type="PANTHER" id="PTHR37833">
    <property type="entry name" value="LIPOPROTEIN-RELATED"/>
    <property type="match status" value="1"/>
</dbReference>
<dbReference type="Gene3D" id="2.60.40.10">
    <property type="entry name" value="Immunoglobulins"/>
    <property type="match status" value="2"/>
</dbReference>
<dbReference type="PANTHER" id="PTHR37833:SF1">
    <property type="entry name" value="SIGNAL PEPTIDE PROTEIN"/>
    <property type="match status" value="1"/>
</dbReference>
<dbReference type="InterPro" id="IPR013783">
    <property type="entry name" value="Ig-like_fold"/>
</dbReference>
<dbReference type="InterPro" id="IPR011467">
    <property type="entry name" value="DUF1573"/>
</dbReference>
<comment type="caution">
    <text evidence="2">The sequence shown here is derived from an EMBL/GenBank/DDBJ whole genome shotgun (WGS) entry which is preliminary data.</text>
</comment>
<feature type="chain" id="PRO_5009522471" description="Abnormal spindle-like microcephaly-associated protein ASH domain-containing protein" evidence="1">
    <location>
        <begin position="30"/>
        <end position="236"/>
    </location>
</feature>
<dbReference type="NCBIfam" id="NF012200">
    <property type="entry name" value="choice_anch_D"/>
    <property type="match status" value="1"/>
</dbReference>
<dbReference type="Pfam" id="PF07610">
    <property type="entry name" value="DUF1573"/>
    <property type="match status" value="2"/>
</dbReference>
<dbReference type="EMBL" id="MFIV01000033">
    <property type="protein sequence ID" value="OGF99256.1"/>
    <property type="molecule type" value="Genomic_DNA"/>
</dbReference>
<dbReference type="Proteomes" id="UP000176992">
    <property type="component" value="Unassembled WGS sequence"/>
</dbReference>
<reference evidence="2 3" key="1">
    <citation type="journal article" date="2016" name="Nat. Commun.">
        <title>Thousands of microbial genomes shed light on interconnected biogeochemical processes in an aquifer system.</title>
        <authorList>
            <person name="Anantharaman K."/>
            <person name="Brown C.T."/>
            <person name="Hug L.A."/>
            <person name="Sharon I."/>
            <person name="Castelle C.J."/>
            <person name="Probst A.J."/>
            <person name="Thomas B.C."/>
            <person name="Singh A."/>
            <person name="Wilkins M.J."/>
            <person name="Karaoz U."/>
            <person name="Brodie E.L."/>
            <person name="Williams K.H."/>
            <person name="Hubbard S.S."/>
            <person name="Banfield J.F."/>
        </authorList>
    </citation>
    <scope>NUCLEOTIDE SEQUENCE [LARGE SCALE GENOMIC DNA]</scope>
</reference>
<accession>A0A1F5YH06</accession>
<evidence type="ECO:0008006" key="4">
    <source>
        <dbReference type="Google" id="ProtNLM"/>
    </source>
</evidence>
<feature type="signal peptide" evidence="1">
    <location>
        <begin position="1"/>
        <end position="29"/>
    </location>
</feature>
<proteinExistence type="predicted"/>
<sequence>MDIVKGVALCCGKALALTLALLCPALIFGAGPPLIRVDQPDYDFGTIYQGDKAEHVFTIKNIGQQNLEIKNVRSSCGCTVPTIAKMNLGPGETTELKAVFDSGRFNGSVTKNIFVYSNDLESPVTRLSIHMDVQVDLEVSPQSIYFAGLKEGDKVERSITIHNASKEPVTIKEIASTVSSVKLDLSKMKLEPGGRADLKLMIDKVSKDMKLSGTLTIINSSHQNQVTVQLYGGTIN</sequence>
<protein>
    <recommendedName>
        <fullName evidence="4">Abnormal spindle-like microcephaly-associated protein ASH domain-containing protein</fullName>
    </recommendedName>
</protein>
<gene>
    <name evidence="2" type="ORF">A2Z86_02495</name>
</gene>
<evidence type="ECO:0000313" key="2">
    <source>
        <dbReference type="EMBL" id="OGF99256.1"/>
    </source>
</evidence>
<name>A0A1F5YH06_9BACT</name>
<dbReference type="AlphaFoldDB" id="A0A1F5YH06"/>
<keyword evidence="1" id="KW-0732">Signal</keyword>
<evidence type="ECO:0000313" key="3">
    <source>
        <dbReference type="Proteomes" id="UP000176992"/>
    </source>
</evidence>
<evidence type="ECO:0000256" key="1">
    <source>
        <dbReference type="SAM" id="SignalP"/>
    </source>
</evidence>